<feature type="compositionally biased region" description="Basic and acidic residues" evidence="11">
    <location>
        <begin position="701"/>
        <end position="718"/>
    </location>
</feature>
<name>A0A915CGD3_PARUN</name>
<feature type="domain" description="ERCC4" evidence="12">
    <location>
        <begin position="718"/>
        <end position="798"/>
    </location>
</feature>
<dbReference type="Gene3D" id="3.40.50.10130">
    <property type="match status" value="1"/>
</dbReference>
<evidence type="ECO:0000256" key="7">
    <source>
        <dbReference type="ARBA" id="ARBA00023125"/>
    </source>
</evidence>
<reference evidence="14" key="1">
    <citation type="submission" date="2022-11" db="UniProtKB">
        <authorList>
            <consortium name="WormBaseParasite"/>
        </authorList>
    </citation>
    <scope>IDENTIFICATION</scope>
</reference>
<keyword evidence="13" id="KW-1185">Reference proteome</keyword>
<keyword evidence="5" id="KW-0227">DNA damage</keyword>
<keyword evidence="7" id="KW-0238">DNA-binding</keyword>
<dbReference type="InterPro" id="IPR006166">
    <property type="entry name" value="ERCC4_domain"/>
</dbReference>
<dbReference type="GO" id="GO:0000724">
    <property type="term" value="P:double-strand break repair via homologous recombination"/>
    <property type="evidence" value="ECO:0007669"/>
    <property type="project" value="TreeGrafter"/>
</dbReference>
<evidence type="ECO:0000256" key="3">
    <source>
        <dbReference type="ARBA" id="ARBA00022722"/>
    </source>
</evidence>
<evidence type="ECO:0000256" key="11">
    <source>
        <dbReference type="SAM" id="MobiDB-lite"/>
    </source>
</evidence>
<feature type="compositionally biased region" description="Polar residues" evidence="11">
    <location>
        <begin position="882"/>
        <end position="893"/>
    </location>
</feature>
<evidence type="ECO:0000256" key="2">
    <source>
        <dbReference type="ARBA" id="ARBA00010015"/>
    </source>
</evidence>
<evidence type="ECO:0000256" key="6">
    <source>
        <dbReference type="ARBA" id="ARBA00022801"/>
    </source>
</evidence>
<evidence type="ECO:0000256" key="4">
    <source>
        <dbReference type="ARBA" id="ARBA00022759"/>
    </source>
</evidence>
<dbReference type="InterPro" id="IPR011335">
    <property type="entry name" value="Restrct_endonuc-II-like"/>
</dbReference>
<keyword evidence="6" id="KW-0378">Hydrolase</keyword>
<dbReference type="Pfam" id="PF02732">
    <property type="entry name" value="ERCC4"/>
    <property type="match status" value="1"/>
</dbReference>
<dbReference type="GO" id="GO:0000712">
    <property type="term" value="P:resolution of meiotic recombination intermediates"/>
    <property type="evidence" value="ECO:0007669"/>
    <property type="project" value="TreeGrafter"/>
</dbReference>
<dbReference type="GO" id="GO:0000110">
    <property type="term" value="C:nucleotide-excision repair factor 1 complex"/>
    <property type="evidence" value="ECO:0007669"/>
    <property type="project" value="TreeGrafter"/>
</dbReference>
<dbReference type="GO" id="GO:0000014">
    <property type="term" value="F:single-stranded DNA endodeoxyribonuclease activity"/>
    <property type="evidence" value="ECO:0007669"/>
    <property type="project" value="TreeGrafter"/>
</dbReference>
<dbReference type="FunFam" id="3.40.50.10130:FF:000002">
    <property type="entry name" value="DNA repair endonuclease XPF"/>
    <property type="match status" value="1"/>
</dbReference>
<feature type="compositionally biased region" description="Basic and acidic residues" evidence="11">
    <location>
        <begin position="557"/>
        <end position="566"/>
    </location>
</feature>
<dbReference type="SMART" id="SM00891">
    <property type="entry name" value="ERCC4"/>
    <property type="match status" value="1"/>
</dbReference>
<feature type="compositionally biased region" description="Basic and acidic residues" evidence="11">
    <location>
        <begin position="684"/>
        <end position="694"/>
    </location>
</feature>
<evidence type="ECO:0000313" key="13">
    <source>
        <dbReference type="Proteomes" id="UP000887569"/>
    </source>
</evidence>
<feature type="region of interest" description="Disordered" evidence="11">
    <location>
        <begin position="516"/>
        <end position="537"/>
    </location>
</feature>
<evidence type="ECO:0000256" key="10">
    <source>
        <dbReference type="ARBA" id="ARBA00072370"/>
    </source>
</evidence>
<dbReference type="GO" id="GO:0003684">
    <property type="term" value="F:damaged DNA binding"/>
    <property type="evidence" value="ECO:0007669"/>
    <property type="project" value="TreeGrafter"/>
</dbReference>
<evidence type="ECO:0000259" key="12">
    <source>
        <dbReference type="SMART" id="SM00891"/>
    </source>
</evidence>
<dbReference type="GO" id="GO:0003697">
    <property type="term" value="F:single-stranded DNA binding"/>
    <property type="evidence" value="ECO:0007669"/>
    <property type="project" value="TreeGrafter"/>
</dbReference>
<evidence type="ECO:0000256" key="5">
    <source>
        <dbReference type="ARBA" id="ARBA00022763"/>
    </source>
</evidence>
<feature type="compositionally biased region" description="Basic and acidic residues" evidence="11">
    <location>
        <begin position="526"/>
        <end position="537"/>
    </location>
</feature>
<protein>
    <recommendedName>
        <fullName evidence="10">DNA repair endonuclease XPF</fullName>
    </recommendedName>
</protein>
<comment type="subcellular location">
    <subcellularLocation>
        <location evidence="1">Nucleus</location>
    </subcellularLocation>
</comment>
<feature type="compositionally biased region" description="Basic and acidic residues" evidence="11">
    <location>
        <begin position="869"/>
        <end position="881"/>
    </location>
</feature>
<evidence type="ECO:0000313" key="14">
    <source>
        <dbReference type="WBParaSite" id="PgR172_g004_t03"/>
    </source>
</evidence>
<dbReference type="AlphaFoldDB" id="A0A915CGD3"/>
<dbReference type="CDD" id="cd20078">
    <property type="entry name" value="XPF_nuclease_XPF_euk"/>
    <property type="match status" value="1"/>
</dbReference>
<dbReference type="InterPro" id="IPR047520">
    <property type="entry name" value="XPF_nuclease"/>
</dbReference>
<comment type="similarity">
    <text evidence="2">Belongs to the XPF family.</text>
</comment>
<evidence type="ECO:0000256" key="9">
    <source>
        <dbReference type="ARBA" id="ARBA00023242"/>
    </source>
</evidence>
<keyword evidence="4" id="KW-0255">Endonuclease</keyword>
<organism evidence="13 14">
    <name type="scientific">Parascaris univalens</name>
    <name type="common">Nematode worm</name>
    <dbReference type="NCBI Taxonomy" id="6257"/>
    <lineage>
        <taxon>Eukaryota</taxon>
        <taxon>Metazoa</taxon>
        <taxon>Ecdysozoa</taxon>
        <taxon>Nematoda</taxon>
        <taxon>Chromadorea</taxon>
        <taxon>Rhabditida</taxon>
        <taxon>Spirurina</taxon>
        <taxon>Ascaridomorpha</taxon>
        <taxon>Ascaridoidea</taxon>
        <taxon>Ascarididae</taxon>
        <taxon>Parascaris</taxon>
    </lineage>
</organism>
<dbReference type="SUPFAM" id="SSF52980">
    <property type="entry name" value="Restriction endonuclease-like"/>
    <property type="match status" value="1"/>
</dbReference>
<dbReference type="PANTHER" id="PTHR10150:SF0">
    <property type="entry name" value="DNA REPAIR ENDONUCLEASE XPF"/>
    <property type="match status" value="1"/>
</dbReference>
<dbReference type="WBParaSite" id="PgR172_g004_t03">
    <property type="protein sequence ID" value="PgR172_g004_t03"/>
    <property type="gene ID" value="PgR172_g004"/>
</dbReference>
<dbReference type="Proteomes" id="UP000887569">
    <property type="component" value="Unplaced"/>
</dbReference>
<dbReference type="Gene3D" id="1.10.150.20">
    <property type="entry name" value="5' to 3' exonuclease, C-terminal subdomain"/>
    <property type="match status" value="1"/>
</dbReference>
<accession>A0A915CGD3</accession>
<feature type="region of interest" description="Disordered" evidence="11">
    <location>
        <begin position="557"/>
        <end position="592"/>
    </location>
</feature>
<keyword evidence="9" id="KW-0539">Nucleus</keyword>
<keyword evidence="8" id="KW-0234">DNA repair</keyword>
<feature type="region of interest" description="Disordered" evidence="11">
    <location>
        <begin position="684"/>
        <end position="718"/>
    </location>
</feature>
<feature type="region of interest" description="Disordered" evidence="11">
    <location>
        <begin position="869"/>
        <end position="893"/>
    </location>
</feature>
<proteinExistence type="inferred from homology"/>
<evidence type="ECO:0000256" key="1">
    <source>
        <dbReference type="ARBA" id="ARBA00004123"/>
    </source>
</evidence>
<sequence>LYVSLARMRLWLSIPRPFELVQEVDMLSPSRIKVELFSSDEDGDEGITSDIKNDEDLNKVELLEFEKNIMLDTFSDDVLFVLARGLGLERLMLHHFHLYSDPKILVFVINTTQYDEAYFLSRLRDPIVKCPPKVINADVSIKDRETLYMEGGVHFITSRILMVDLLQGRVPFKNVAGIVVCRAHQLLSNFQESFILRLYREKKSDGFVKAFTDQPSALNSMGSLQRLVNRLYIRRVRLVPRFDVDVKRVLDLYPPKLVEVTCELPHPMRKVQSALVDIIRTCVKELKQCASVLDTSAEDESTHPSAGLIPSMIEVQLRAAQFSITDKQQRLLTDLKHLRTLLYEAEELEPATLYHTLSALRSDKDQVANNSGWLFTQTSSKLFAEAEAMCKVKLDGDYTLLEPPKWSALSNVLEEIRALMKDNDHLSLKGSPILLLADSSEVCRQLRNLIKWGRRKLSWIQRRQIVDDLPSAKGSSKEPPAEPLWDPMQITLFGSSAEGESRADIVNDVQAIQKLAARQGRKRRKQAEEEMKKKKLRGDQPRLVQFGIVRYKKQSKLADDNDKTAKNNEGANADVEEPHPEGREEGDDTEGDPLLVIMSTSERYNLIRQLHAFAPNFIILHHSDLVTLRILEMYKACNPEHDLRIYVLMYRESNEEERYLCSLRREQLAFEQLIREQGTLLTSREYDTAREPPPKLKLSKSGRDGRSLDEPDSEENPRVVVDMREFNSELPTVLYKRGTDIVPATLEVGDYILSPHIAVERKSLDDLTQSLHSGRVFKQIDQMLRNYKTTILLVEANTKNDYRKINGGPFQGELSRRCRETRSLLTVLIRCYPLMSIVWTMDPTHSAEMFDEFKLNQKNPDVDRAVAIRGDDDEGISRGDDGQSTSEGTSSVATQRLNGVLHRQLLRLPNMGSGDVKRMMSSGKATCLLDVINADSETLTSIIGNRELATSLHSFLTSNFKDP</sequence>
<evidence type="ECO:0000256" key="8">
    <source>
        <dbReference type="ARBA" id="ARBA00023204"/>
    </source>
</evidence>
<keyword evidence="3" id="KW-0540">Nuclease</keyword>
<dbReference type="GO" id="GO:1901255">
    <property type="term" value="P:nucleotide-excision repair involved in interstrand cross-link repair"/>
    <property type="evidence" value="ECO:0007669"/>
    <property type="project" value="TreeGrafter"/>
</dbReference>
<dbReference type="PANTHER" id="PTHR10150">
    <property type="entry name" value="DNA REPAIR ENDONUCLEASE XPF"/>
    <property type="match status" value="1"/>
</dbReference>